<evidence type="ECO:0000256" key="1">
    <source>
        <dbReference type="SAM" id="MobiDB-lite"/>
    </source>
</evidence>
<gene>
    <name evidence="2" type="ORF">SVIO_045130</name>
</gene>
<name>A0A4D4L4I3_STRVO</name>
<reference evidence="2 3" key="1">
    <citation type="journal article" date="2020" name="Int. J. Syst. Evol. Microbiol.">
        <title>Reclassification of Streptomyces castelarensis and Streptomyces sporoclivatus as later heterotypic synonyms of Streptomyces antimycoticus.</title>
        <authorList>
            <person name="Komaki H."/>
            <person name="Tamura T."/>
        </authorList>
    </citation>
    <scope>NUCLEOTIDE SEQUENCE [LARGE SCALE GENOMIC DNA]</scope>
    <source>
        <strain evidence="2 3">NBRC 13459</strain>
    </source>
</reference>
<dbReference type="Proteomes" id="UP000301309">
    <property type="component" value="Unassembled WGS sequence"/>
</dbReference>
<feature type="region of interest" description="Disordered" evidence="1">
    <location>
        <begin position="73"/>
        <end position="92"/>
    </location>
</feature>
<accession>A0A4D4L4I3</accession>
<dbReference type="AlphaFoldDB" id="A0A4D4L4I3"/>
<evidence type="ECO:0000313" key="2">
    <source>
        <dbReference type="EMBL" id="GDY53890.1"/>
    </source>
</evidence>
<keyword evidence="3" id="KW-1185">Reference proteome</keyword>
<comment type="caution">
    <text evidence="2">The sequence shown here is derived from an EMBL/GenBank/DDBJ whole genome shotgun (WGS) entry which is preliminary data.</text>
</comment>
<sequence length="92" mass="9885">MGHGERFDQVVVGAVVEQPDDLALVVTGGGHDDRHIGDAAQHLERLRPVQIGQAEVQDDDVESDLRHLAQRLQGGADTAHGMGRLGQLPYEG</sequence>
<dbReference type="EMBL" id="BJHW01000001">
    <property type="protein sequence ID" value="GDY53890.1"/>
    <property type="molecule type" value="Genomic_DNA"/>
</dbReference>
<organism evidence="2 3">
    <name type="scientific">Streptomyces violaceusniger</name>
    <dbReference type="NCBI Taxonomy" id="68280"/>
    <lineage>
        <taxon>Bacteria</taxon>
        <taxon>Bacillati</taxon>
        <taxon>Actinomycetota</taxon>
        <taxon>Actinomycetes</taxon>
        <taxon>Kitasatosporales</taxon>
        <taxon>Streptomycetaceae</taxon>
        <taxon>Streptomyces</taxon>
        <taxon>Streptomyces violaceusniger group</taxon>
    </lineage>
</organism>
<proteinExistence type="predicted"/>
<protein>
    <submittedName>
        <fullName evidence="2">Uncharacterized protein</fullName>
    </submittedName>
</protein>
<evidence type="ECO:0000313" key="3">
    <source>
        <dbReference type="Proteomes" id="UP000301309"/>
    </source>
</evidence>